<dbReference type="EMBL" id="JBFXLS010000045">
    <property type="protein sequence ID" value="KAL2824288.1"/>
    <property type="molecule type" value="Genomic_DNA"/>
</dbReference>
<sequence length="267" mass="28449">MSPSSMHRTLLLTLLIGVSLARDCYFMNGGRTPTTHQPCKADLASDDHSSCCSAANDICLDSGLCLANNGLIYETACTDPTWESNACPSICPDKSTEWRGTATGNWTEGEENGFWQVMTCQPGAVCCRRRDSEPNCCEEEYLIDFSVGMPDNTTATDTTGDSQGDGADVGSGSNATSSDCKNRETTVGAAVGASLGAALVAALGAIWFLVQRQRKLVATIEQYQSAAANTAAYTQPSGPVSRNLVRPVVELDVARKYELSTQSQMRT</sequence>
<dbReference type="Proteomes" id="UP001610335">
    <property type="component" value="Unassembled WGS sequence"/>
</dbReference>
<organism evidence="4 5">
    <name type="scientific">Aspergillus cavernicola</name>
    <dbReference type="NCBI Taxonomy" id="176166"/>
    <lineage>
        <taxon>Eukaryota</taxon>
        <taxon>Fungi</taxon>
        <taxon>Dikarya</taxon>
        <taxon>Ascomycota</taxon>
        <taxon>Pezizomycotina</taxon>
        <taxon>Eurotiomycetes</taxon>
        <taxon>Eurotiomycetidae</taxon>
        <taxon>Eurotiales</taxon>
        <taxon>Aspergillaceae</taxon>
        <taxon>Aspergillus</taxon>
        <taxon>Aspergillus subgen. Nidulantes</taxon>
    </lineage>
</organism>
<accession>A0ABR4I984</accession>
<proteinExistence type="predicted"/>
<reference evidence="4 5" key="1">
    <citation type="submission" date="2024-07" db="EMBL/GenBank/DDBJ databases">
        <title>Section-level genome sequencing and comparative genomics of Aspergillus sections Usti and Cavernicolus.</title>
        <authorList>
            <consortium name="Lawrence Berkeley National Laboratory"/>
            <person name="Nybo J.L."/>
            <person name="Vesth T.C."/>
            <person name="Theobald S."/>
            <person name="Frisvad J.C."/>
            <person name="Larsen T.O."/>
            <person name="Kjaerboelling I."/>
            <person name="Rothschild-Mancinelli K."/>
            <person name="Lyhne E.K."/>
            <person name="Kogle M.E."/>
            <person name="Barry K."/>
            <person name="Clum A."/>
            <person name="Na H."/>
            <person name="Ledsgaard L."/>
            <person name="Lin J."/>
            <person name="Lipzen A."/>
            <person name="Kuo A."/>
            <person name="Riley R."/>
            <person name="Mondo S."/>
            <person name="LaButti K."/>
            <person name="Haridas S."/>
            <person name="Pangalinan J."/>
            <person name="Salamov A.A."/>
            <person name="Simmons B.A."/>
            <person name="Magnuson J.K."/>
            <person name="Chen J."/>
            <person name="Drula E."/>
            <person name="Henrissat B."/>
            <person name="Wiebenga A."/>
            <person name="Lubbers R.J."/>
            <person name="Gomes A.C."/>
            <person name="Makela M.R."/>
            <person name="Stajich J."/>
            <person name="Grigoriev I.V."/>
            <person name="Mortensen U.H."/>
            <person name="De vries R.P."/>
            <person name="Baker S.E."/>
            <person name="Andersen M.R."/>
        </authorList>
    </citation>
    <scope>NUCLEOTIDE SEQUENCE [LARGE SCALE GENOMIC DNA]</scope>
    <source>
        <strain evidence="4 5">CBS 600.67</strain>
    </source>
</reference>
<keyword evidence="2" id="KW-0812">Transmembrane</keyword>
<evidence type="ECO:0000256" key="2">
    <source>
        <dbReference type="SAM" id="Phobius"/>
    </source>
</evidence>
<protein>
    <submittedName>
        <fullName evidence="4">Uncharacterized protein</fullName>
    </submittedName>
</protein>
<feature type="signal peptide" evidence="3">
    <location>
        <begin position="1"/>
        <end position="21"/>
    </location>
</feature>
<keyword evidence="2" id="KW-1133">Transmembrane helix</keyword>
<comment type="caution">
    <text evidence="4">The sequence shown here is derived from an EMBL/GenBank/DDBJ whole genome shotgun (WGS) entry which is preliminary data.</text>
</comment>
<keyword evidence="3" id="KW-0732">Signal</keyword>
<name>A0ABR4I984_9EURO</name>
<feature type="region of interest" description="Disordered" evidence="1">
    <location>
        <begin position="148"/>
        <end position="181"/>
    </location>
</feature>
<feature type="compositionally biased region" description="Polar residues" evidence="1">
    <location>
        <begin position="151"/>
        <end position="162"/>
    </location>
</feature>
<evidence type="ECO:0000313" key="4">
    <source>
        <dbReference type="EMBL" id="KAL2824288.1"/>
    </source>
</evidence>
<evidence type="ECO:0000256" key="3">
    <source>
        <dbReference type="SAM" id="SignalP"/>
    </source>
</evidence>
<keyword evidence="2" id="KW-0472">Membrane</keyword>
<evidence type="ECO:0000313" key="5">
    <source>
        <dbReference type="Proteomes" id="UP001610335"/>
    </source>
</evidence>
<feature type="transmembrane region" description="Helical" evidence="2">
    <location>
        <begin position="187"/>
        <end position="210"/>
    </location>
</feature>
<evidence type="ECO:0000256" key="1">
    <source>
        <dbReference type="SAM" id="MobiDB-lite"/>
    </source>
</evidence>
<gene>
    <name evidence="4" type="ORF">BDW59DRAFT_162626</name>
</gene>
<keyword evidence="5" id="KW-1185">Reference proteome</keyword>
<feature type="chain" id="PRO_5045754535" evidence="3">
    <location>
        <begin position="22"/>
        <end position="267"/>
    </location>
</feature>